<dbReference type="Proteomes" id="UP000288943">
    <property type="component" value="Chromosome"/>
</dbReference>
<keyword evidence="1" id="KW-0560">Oxidoreductase</keyword>
<name>A0A410WYH9_9BACL</name>
<dbReference type="PRINTS" id="PR00469">
    <property type="entry name" value="PNDRDTASEII"/>
</dbReference>
<dbReference type="EMBL" id="JAMDMJ010000013">
    <property type="protein sequence ID" value="MCY9596500.1"/>
    <property type="molecule type" value="Genomic_DNA"/>
</dbReference>
<dbReference type="SUPFAM" id="SSF51905">
    <property type="entry name" value="FAD/NAD(P)-binding domain"/>
    <property type="match status" value="2"/>
</dbReference>
<dbReference type="OrthoDB" id="9778740at2"/>
<dbReference type="Proteomes" id="UP001527202">
    <property type="component" value="Unassembled WGS sequence"/>
</dbReference>
<proteinExistence type="predicted"/>
<dbReference type="AlphaFoldDB" id="A0A410WYH9"/>
<dbReference type="InterPro" id="IPR050982">
    <property type="entry name" value="Auxin_biosynth/cation_transpt"/>
</dbReference>
<organism evidence="3 4">
    <name type="scientific">Paenibacillus chitinolyticus</name>
    <dbReference type="NCBI Taxonomy" id="79263"/>
    <lineage>
        <taxon>Bacteria</taxon>
        <taxon>Bacillati</taxon>
        <taxon>Bacillota</taxon>
        <taxon>Bacilli</taxon>
        <taxon>Bacillales</taxon>
        <taxon>Paenibacillaceae</taxon>
        <taxon>Paenibacillus</taxon>
    </lineage>
</organism>
<evidence type="ECO:0000313" key="5">
    <source>
        <dbReference type="Proteomes" id="UP001527202"/>
    </source>
</evidence>
<dbReference type="PANTHER" id="PTHR43539:SF78">
    <property type="entry name" value="FLAVIN-CONTAINING MONOOXYGENASE"/>
    <property type="match status" value="1"/>
</dbReference>
<protein>
    <submittedName>
        <fullName evidence="2 3">Oxidoreductase</fullName>
    </submittedName>
</protein>
<dbReference type="GeneID" id="95376752"/>
<dbReference type="GO" id="GO:0004497">
    <property type="term" value="F:monooxygenase activity"/>
    <property type="evidence" value="ECO:0007669"/>
    <property type="project" value="TreeGrafter"/>
</dbReference>
<dbReference type="EMBL" id="CP026520">
    <property type="protein sequence ID" value="QAV19509.1"/>
    <property type="molecule type" value="Genomic_DNA"/>
</dbReference>
<reference evidence="2 5" key="2">
    <citation type="submission" date="2022-05" db="EMBL/GenBank/DDBJ databases">
        <title>Genome Sequencing of Bee-Associated Microbes.</title>
        <authorList>
            <person name="Dunlap C."/>
        </authorList>
    </citation>
    <scope>NUCLEOTIDE SEQUENCE [LARGE SCALE GENOMIC DNA]</scope>
    <source>
        <strain evidence="2 5">NRRL B-23120</strain>
    </source>
</reference>
<evidence type="ECO:0000313" key="4">
    <source>
        <dbReference type="Proteomes" id="UP000288943"/>
    </source>
</evidence>
<reference evidence="3 4" key="1">
    <citation type="submission" date="2018-01" db="EMBL/GenBank/DDBJ databases">
        <title>The whole genome sequencing and assembly of Paenibacillus chitinolyticus KCCM 41400 strain.</title>
        <authorList>
            <person name="Kim J.-Y."/>
            <person name="Park M.-K."/>
            <person name="Lee Y.-J."/>
            <person name="Yi H."/>
            <person name="Bahn Y.-S."/>
            <person name="Kim J.F."/>
            <person name="Lee D.-W."/>
        </authorList>
    </citation>
    <scope>NUCLEOTIDE SEQUENCE [LARGE SCALE GENOMIC DNA]</scope>
    <source>
        <strain evidence="3 4">KCCM 41400</strain>
    </source>
</reference>
<evidence type="ECO:0000313" key="2">
    <source>
        <dbReference type="EMBL" id="MCY9596500.1"/>
    </source>
</evidence>
<gene>
    <name evidence="2" type="ORF">M5X16_12025</name>
    <name evidence="3" type="ORF">PC41400_18325</name>
</gene>
<dbReference type="KEGG" id="pchi:PC41400_18325"/>
<evidence type="ECO:0000256" key="1">
    <source>
        <dbReference type="ARBA" id="ARBA00023002"/>
    </source>
</evidence>
<sequence>MNDVEVIIIGGGQAGLAMGYFLKQKGVTFLILDAHKRTGDSWRARYDSLTLFTPRMYSSLPGMNFPGEPDGLPSKDETADYLEAYAKAFALPIRHQTKVHSLSKHEGGFKIETGQETFIARQVVVATGPFQEPVIPDFAKKLPKEIVQLHSSGYKNESQLADGPVLVVGGGNSGAQIAVELSGRRQVTISVSRPMSFKPMQLFGRNIFWYFERFGLLKANAESLLGSWLKKLPEQVYGTELKSLLKKRIVSLKQRAIDADSAGVLFKDETRMKVSTVIWATGFRSAYSWSDIPETADVSGKPIHRGGVSKVKGLYYLGLPWQTCRGSALIGWMGRDAEHLADVIAQHAKR</sequence>
<dbReference type="Pfam" id="PF13738">
    <property type="entry name" value="Pyr_redox_3"/>
    <property type="match status" value="1"/>
</dbReference>
<dbReference type="PANTHER" id="PTHR43539">
    <property type="entry name" value="FLAVIN-BINDING MONOOXYGENASE-LIKE PROTEIN (AFU_ORTHOLOGUE AFUA_4G09220)"/>
    <property type="match status" value="1"/>
</dbReference>
<accession>A0A410WYH9</accession>
<dbReference type="GO" id="GO:0050660">
    <property type="term" value="F:flavin adenine dinucleotide binding"/>
    <property type="evidence" value="ECO:0007669"/>
    <property type="project" value="TreeGrafter"/>
</dbReference>
<dbReference type="Gene3D" id="3.50.50.60">
    <property type="entry name" value="FAD/NAD(P)-binding domain"/>
    <property type="match status" value="1"/>
</dbReference>
<dbReference type="RefSeq" id="WP_042226657.1">
    <property type="nucleotide sequence ID" value="NZ_CP026520.1"/>
</dbReference>
<evidence type="ECO:0000313" key="3">
    <source>
        <dbReference type="EMBL" id="QAV19509.1"/>
    </source>
</evidence>
<keyword evidence="5" id="KW-1185">Reference proteome</keyword>
<dbReference type="InterPro" id="IPR036188">
    <property type="entry name" value="FAD/NAD-bd_sf"/>
</dbReference>
<dbReference type="PRINTS" id="PR00368">
    <property type="entry name" value="FADPNR"/>
</dbReference>